<protein>
    <recommendedName>
        <fullName evidence="2">Acylneuraminate cytidylyltransferase</fullName>
    </recommendedName>
</protein>
<evidence type="ECO:0008006" key="2">
    <source>
        <dbReference type="Google" id="ProtNLM"/>
    </source>
</evidence>
<dbReference type="InterPro" id="IPR029044">
    <property type="entry name" value="Nucleotide-diphossugar_trans"/>
</dbReference>
<organism evidence="1">
    <name type="scientific">marine sediment metagenome</name>
    <dbReference type="NCBI Taxonomy" id="412755"/>
    <lineage>
        <taxon>unclassified sequences</taxon>
        <taxon>metagenomes</taxon>
        <taxon>ecological metagenomes</taxon>
    </lineage>
</organism>
<accession>X1A4N2</accession>
<dbReference type="InterPro" id="IPR003329">
    <property type="entry name" value="Cytidylyl_trans"/>
</dbReference>
<evidence type="ECO:0000313" key="1">
    <source>
        <dbReference type="EMBL" id="GAG77070.1"/>
    </source>
</evidence>
<dbReference type="EMBL" id="BART01013435">
    <property type="protein sequence ID" value="GAG77070.1"/>
    <property type="molecule type" value="Genomic_DNA"/>
</dbReference>
<dbReference type="Pfam" id="PF02348">
    <property type="entry name" value="CTP_transf_3"/>
    <property type="match status" value="1"/>
</dbReference>
<dbReference type="AlphaFoldDB" id="X1A4N2"/>
<dbReference type="GO" id="GO:0005829">
    <property type="term" value="C:cytosol"/>
    <property type="evidence" value="ECO:0007669"/>
    <property type="project" value="TreeGrafter"/>
</dbReference>
<proteinExistence type="predicted"/>
<comment type="caution">
    <text evidence="1">The sequence shown here is derived from an EMBL/GenBank/DDBJ whole genome shotgun (WGS) entry which is preliminary data.</text>
</comment>
<sequence>MKAKKVGIIIQARMGSTRLPGKVLKLLDKDEKVLDVLIKRMKLCEKVDEIIIATTPDKQNSLIIDVAKTHNVSYFIGSEENVLERYYEAAKQYNLDIVIRVTSDCPFVDPKLMDEMIIFYKNNNFDYVRNVDQSTNFVRGFEIEIFSFNALERAFSLAEKNPEMEHVTYFFYTHTEIFT</sequence>
<dbReference type="PANTHER" id="PTHR42866:SF1">
    <property type="entry name" value="SPORE COAT POLYSACCHARIDE BIOSYNTHESIS PROTEIN SPSF"/>
    <property type="match status" value="1"/>
</dbReference>
<name>X1A4N2_9ZZZZ</name>
<dbReference type="SUPFAM" id="SSF53448">
    <property type="entry name" value="Nucleotide-diphospho-sugar transferases"/>
    <property type="match status" value="1"/>
</dbReference>
<dbReference type="Gene3D" id="3.90.550.10">
    <property type="entry name" value="Spore Coat Polysaccharide Biosynthesis Protein SpsA, Chain A"/>
    <property type="match status" value="1"/>
</dbReference>
<reference evidence="1" key="1">
    <citation type="journal article" date="2014" name="Front. Microbiol.">
        <title>High frequency of phylogenetically diverse reductive dehalogenase-homologous genes in deep subseafloor sedimentary metagenomes.</title>
        <authorList>
            <person name="Kawai M."/>
            <person name="Futagami T."/>
            <person name="Toyoda A."/>
            <person name="Takaki Y."/>
            <person name="Nishi S."/>
            <person name="Hori S."/>
            <person name="Arai W."/>
            <person name="Tsubouchi T."/>
            <person name="Morono Y."/>
            <person name="Uchiyama I."/>
            <person name="Ito T."/>
            <person name="Fujiyama A."/>
            <person name="Inagaki F."/>
            <person name="Takami H."/>
        </authorList>
    </citation>
    <scope>NUCLEOTIDE SEQUENCE</scope>
    <source>
        <strain evidence="1">Expedition CK06-06</strain>
    </source>
</reference>
<feature type="non-terminal residue" evidence="1">
    <location>
        <position position="179"/>
    </location>
</feature>
<gene>
    <name evidence="1" type="ORF">S01H4_27470</name>
</gene>
<dbReference type="PANTHER" id="PTHR42866">
    <property type="entry name" value="3-DEOXY-MANNO-OCTULOSONATE CYTIDYLYLTRANSFERASE"/>
    <property type="match status" value="1"/>
</dbReference>